<dbReference type="Proteomes" id="UP001597532">
    <property type="component" value="Unassembled WGS sequence"/>
</dbReference>
<dbReference type="PROSITE" id="PS51257">
    <property type="entry name" value="PROKAR_LIPOPROTEIN"/>
    <property type="match status" value="1"/>
</dbReference>
<dbReference type="Pfam" id="PF16267">
    <property type="entry name" value="DUF4920"/>
    <property type="match status" value="1"/>
</dbReference>
<proteinExistence type="predicted"/>
<keyword evidence="2" id="KW-1185">Reference proteome</keyword>
<sequence length="167" mass="18600">MKYFNILIVFIVAFVGCKQGERSMVPLSETLTTVNFVQLGAQIESAGALDAAFMFEEYQKIDGNDSISTKFTTKVTDVCKAKGCWMKLQLGEDQEVMVKFKDYGFFMPKDIVGREVVVHGLAFVEKVSVEDQIHFAEDGGKSKEEIAKITDAKKTYSFVANGVLLKN</sequence>
<organism evidence="1 2">
    <name type="scientific">Arenibacter antarcticus</name>
    <dbReference type="NCBI Taxonomy" id="2040469"/>
    <lineage>
        <taxon>Bacteria</taxon>
        <taxon>Pseudomonadati</taxon>
        <taxon>Bacteroidota</taxon>
        <taxon>Flavobacteriia</taxon>
        <taxon>Flavobacteriales</taxon>
        <taxon>Flavobacteriaceae</taxon>
        <taxon>Arenibacter</taxon>
    </lineage>
</organism>
<dbReference type="RefSeq" id="WP_251808314.1">
    <property type="nucleotide sequence ID" value="NZ_CP166679.1"/>
</dbReference>
<dbReference type="EMBL" id="JBHUOK010000033">
    <property type="protein sequence ID" value="MFD2791482.1"/>
    <property type="molecule type" value="Genomic_DNA"/>
</dbReference>
<protein>
    <submittedName>
        <fullName evidence="1">DUF4920 domain-containing protein</fullName>
    </submittedName>
</protein>
<gene>
    <name evidence="1" type="ORF">ACFS1K_17040</name>
</gene>
<name>A0ABW5VKF5_9FLAO</name>
<evidence type="ECO:0000313" key="1">
    <source>
        <dbReference type="EMBL" id="MFD2791482.1"/>
    </source>
</evidence>
<dbReference type="InterPro" id="IPR032577">
    <property type="entry name" value="DUF4920"/>
</dbReference>
<comment type="caution">
    <text evidence="1">The sequence shown here is derived from an EMBL/GenBank/DDBJ whole genome shotgun (WGS) entry which is preliminary data.</text>
</comment>
<accession>A0ABW5VKF5</accession>
<evidence type="ECO:0000313" key="2">
    <source>
        <dbReference type="Proteomes" id="UP001597532"/>
    </source>
</evidence>
<reference evidence="2" key="1">
    <citation type="journal article" date="2019" name="Int. J. Syst. Evol. Microbiol.">
        <title>The Global Catalogue of Microorganisms (GCM) 10K type strain sequencing project: providing services to taxonomists for standard genome sequencing and annotation.</title>
        <authorList>
            <consortium name="The Broad Institute Genomics Platform"/>
            <consortium name="The Broad Institute Genome Sequencing Center for Infectious Disease"/>
            <person name="Wu L."/>
            <person name="Ma J."/>
        </authorList>
    </citation>
    <scope>NUCLEOTIDE SEQUENCE [LARGE SCALE GENOMIC DNA]</scope>
    <source>
        <strain evidence="2">KCTC 52924</strain>
    </source>
</reference>